<feature type="compositionally biased region" description="Basic and acidic residues" evidence="1">
    <location>
        <begin position="18"/>
        <end position="28"/>
    </location>
</feature>
<name>A0A6J4VTU3_9BACT</name>
<feature type="compositionally biased region" description="Basic residues" evidence="1">
    <location>
        <begin position="248"/>
        <end position="260"/>
    </location>
</feature>
<dbReference type="EMBL" id="CADCWL010000237">
    <property type="protein sequence ID" value="CAA9582830.1"/>
    <property type="molecule type" value="Genomic_DNA"/>
</dbReference>
<feature type="compositionally biased region" description="Basic and acidic residues" evidence="1">
    <location>
        <begin position="73"/>
        <end position="99"/>
    </location>
</feature>
<feature type="compositionally biased region" description="Basic and acidic residues" evidence="1">
    <location>
        <begin position="36"/>
        <end position="49"/>
    </location>
</feature>
<feature type="compositionally biased region" description="Basic residues" evidence="1">
    <location>
        <begin position="161"/>
        <end position="177"/>
    </location>
</feature>
<sequence length="278" mass="29869">AGGDLRRLPRPLGPGPGRRADHHPEQRSPARAPQRRARDPEDRRGDRGTAGRRAARLVGRGRRRPCPRAGGRRALDGARRGRRLPDRDGAIRPGRRGEPRPLCGGRRPARAASRPASPVARAARPLVPRARAGRRPPGRGAPSRRRRGARAPGGAAGGGRPPRRPAPRQRPGRRAARLARDRPEGAPRRARLRSRQHLLQPRPRGRDRRGTVGAAGGRGVGGRRPRPVAAATLGACLCRPLGRLVALGRRRRHPGPHRGRDRGGGAGAGGRLGRPRGL</sequence>
<proteinExistence type="predicted"/>
<evidence type="ECO:0000313" key="2">
    <source>
        <dbReference type="EMBL" id="CAA9582830.1"/>
    </source>
</evidence>
<feature type="compositionally biased region" description="Basic and acidic residues" evidence="1">
    <location>
        <begin position="178"/>
        <end position="187"/>
    </location>
</feature>
<evidence type="ECO:0000256" key="1">
    <source>
        <dbReference type="SAM" id="MobiDB-lite"/>
    </source>
</evidence>
<dbReference type="GO" id="GO:0016740">
    <property type="term" value="F:transferase activity"/>
    <property type="evidence" value="ECO:0007669"/>
    <property type="project" value="UniProtKB-KW"/>
</dbReference>
<feature type="non-terminal residue" evidence="2">
    <location>
        <position position="278"/>
    </location>
</feature>
<feature type="region of interest" description="Disordered" evidence="1">
    <location>
        <begin position="248"/>
        <end position="278"/>
    </location>
</feature>
<reference evidence="2" key="1">
    <citation type="submission" date="2020-02" db="EMBL/GenBank/DDBJ databases">
        <authorList>
            <person name="Meier V. D."/>
        </authorList>
    </citation>
    <scope>NUCLEOTIDE SEQUENCE</scope>
    <source>
        <strain evidence="2">AVDCRST_MAG19</strain>
    </source>
</reference>
<feature type="compositionally biased region" description="Basic residues" evidence="1">
    <location>
        <begin position="131"/>
        <end position="149"/>
    </location>
</feature>
<feature type="compositionally biased region" description="Low complexity" evidence="1">
    <location>
        <begin position="104"/>
        <end position="130"/>
    </location>
</feature>
<feature type="region of interest" description="Disordered" evidence="1">
    <location>
        <begin position="1"/>
        <end position="226"/>
    </location>
</feature>
<protein>
    <submittedName>
        <fullName evidence="2">Aminoglycoside 6-phosphotransferase, putative</fullName>
    </submittedName>
</protein>
<dbReference type="AlphaFoldDB" id="A0A6J4VTU3"/>
<accession>A0A6J4VTU3</accession>
<feature type="compositionally biased region" description="Basic residues" evidence="1">
    <location>
        <begin position="53"/>
        <end position="66"/>
    </location>
</feature>
<keyword evidence="2" id="KW-0808">Transferase</keyword>
<gene>
    <name evidence="2" type="ORF">AVDCRST_MAG19-4293</name>
</gene>
<feature type="non-terminal residue" evidence="2">
    <location>
        <position position="1"/>
    </location>
</feature>
<organism evidence="2">
    <name type="scientific">uncultured Thermomicrobiales bacterium</name>
    <dbReference type="NCBI Taxonomy" id="1645740"/>
    <lineage>
        <taxon>Bacteria</taxon>
        <taxon>Pseudomonadati</taxon>
        <taxon>Thermomicrobiota</taxon>
        <taxon>Thermomicrobia</taxon>
        <taxon>Thermomicrobiales</taxon>
        <taxon>environmental samples</taxon>
    </lineage>
</organism>